<dbReference type="OrthoDB" id="7445603at2759"/>
<sequence>MPHVAAAARLARAACLDAHAGERWNCTSIELAPRFTPDLLTGDYYLFFSCRLVTADQNRLVTNPVPSGIVPSTAITNLELHFHCACTNVHT</sequence>
<dbReference type="EMBL" id="CAKXAJ010024756">
    <property type="protein sequence ID" value="CAH2229911.1"/>
    <property type="molecule type" value="Genomic_DNA"/>
</dbReference>
<keyword evidence="2" id="KW-1185">Reference proteome</keyword>
<gene>
    <name evidence="1" type="primary">jg24521</name>
    <name evidence="1" type="ORF">PAEG_LOCUS9194</name>
</gene>
<evidence type="ECO:0000313" key="1">
    <source>
        <dbReference type="EMBL" id="CAH2229911.1"/>
    </source>
</evidence>
<evidence type="ECO:0000313" key="2">
    <source>
        <dbReference type="Proteomes" id="UP000838756"/>
    </source>
</evidence>
<reference evidence="1" key="1">
    <citation type="submission" date="2022-03" db="EMBL/GenBank/DDBJ databases">
        <authorList>
            <person name="Lindestad O."/>
        </authorList>
    </citation>
    <scope>NUCLEOTIDE SEQUENCE</scope>
</reference>
<dbReference type="AlphaFoldDB" id="A0A8S4R234"/>
<name>A0A8S4R234_9NEOP</name>
<organism evidence="1 2">
    <name type="scientific">Pararge aegeria aegeria</name>
    <dbReference type="NCBI Taxonomy" id="348720"/>
    <lineage>
        <taxon>Eukaryota</taxon>
        <taxon>Metazoa</taxon>
        <taxon>Ecdysozoa</taxon>
        <taxon>Arthropoda</taxon>
        <taxon>Hexapoda</taxon>
        <taxon>Insecta</taxon>
        <taxon>Pterygota</taxon>
        <taxon>Neoptera</taxon>
        <taxon>Endopterygota</taxon>
        <taxon>Lepidoptera</taxon>
        <taxon>Glossata</taxon>
        <taxon>Ditrysia</taxon>
        <taxon>Papilionoidea</taxon>
        <taxon>Nymphalidae</taxon>
        <taxon>Satyrinae</taxon>
        <taxon>Satyrini</taxon>
        <taxon>Parargina</taxon>
        <taxon>Pararge</taxon>
    </lineage>
</organism>
<protein>
    <submittedName>
        <fullName evidence="1">Jg24521 protein</fullName>
    </submittedName>
</protein>
<dbReference type="Proteomes" id="UP000838756">
    <property type="component" value="Unassembled WGS sequence"/>
</dbReference>
<proteinExistence type="predicted"/>
<comment type="caution">
    <text evidence="1">The sequence shown here is derived from an EMBL/GenBank/DDBJ whole genome shotgun (WGS) entry which is preliminary data.</text>
</comment>
<accession>A0A8S4R234</accession>